<dbReference type="Proteomes" id="UP001335648">
    <property type="component" value="Unassembled WGS sequence"/>
</dbReference>
<evidence type="ECO:0000313" key="1">
    <source>
        <dbReference type="EMBL" id="KAK5910349.1"/>
    </source>
</evidence>
<comment type="caution">
    <text evidence="1">The sequence shown here is derived from an EMBL/GenBank/DDBJ whole genome shotgun (WGS) entry which is preliminary data.</text>
</comment>
<proteinExistence type="predicted"/>
<organism evidence="1 2">
    <name type="scientific">Champsocephalus esox</name>
    <name type="common">pike icefish</name>
    <dbReference type="NCBI Taxonomy" id="159716"/>
    <lineage>
        <taxon>Eukaryota</taxon>
        <taxon>Metazoa</taxon>
        <taxon>Chordata</taxon>
        <taxon>Craniata</taxon>
        <taxon>Vertebrata</taxon>
        <taxon>Euteleostomi</taxon>
        <taxon>Actinopterygii</taxon>
        <taxon>Neopterygii</taxon>
        <taxon>Teleostei</taxon>
        <taxon>Neoteleostei</taxon>
        <taxon>Acanthomorphata</taxon>
        <taxon>Eupercaria</taxon>
        <taxon>Perciformes</taxon>
        <taxon>Notothenioidei</taxon>
        <taxon>Channichthyidae</taxon>
        <taxon>Champsocephalus</taxon>
    </lineage>
</organism>
<sequence length="87" mass="9625">MAYPCYAAELAEDRSLMANRTGKQTGGPLERSDGLAMQREIVKGLMVMEESALSRRRIIRQATNAELLAADLHQSLVYLSCLHGSRC</sequence>
<protein>
    <submittedName>
        <fullName evidence="1">Uncharacterized protein</fullName>
    </submittedName>
</protein>
<reference evidence="1 2" key="1">
    <citation type="journal article" date="2023" name="Mol. Biol. Evol.">
        <title>Genomics of Secondarily Temperate Adaptation in the Only Non-Antarctic Icefish.</title>
        <authorList>
            <person name="Rivera-Colon A.G."/>
            <person name="Rayamajhi N."/>
            <person name="Minhas B.F."/>
            <person name="Madrigal G."/>
            <person name="Bilyk K.T."/>
            <person name="Yoon V."/>
            <person name="Hune M."/>
            <person name="Gregory S."/>
            <person name="Cheng C.H.C."/>
            <person name="Catchen J.M."/>
        </authorList>
    </citation>
    <scope>NUCLEOTIDE SEQUENCE [LARGE SCALE GENOMIC DNA]</scope>
    <source>
        <strain evidence="1">JC2023a</strain>
    </source>
</reference>
<evidence type="ECO:0000313" key="2">
    <source>
        <dbReference type="Proteomes" id="UP001335648"/>
    </source>
</evidence>
<dbReference type="EMBL" id="JAULUE010002048">
    <property type="protein sequence ID" value="KAK5910349.1"/>
    <property type="molecule type" value="Genomic_DNA"/>
</dbReference>
<dbReference type="AlphaFoldDB" id="A0AAN8CVM2"/>
<accession>A0AAN8CVM2</accession>
<name>A0AAN8CVM2_9TELE</name>
<keyword evidence="2" id="KW-1185">Reference proteome</keyword>
<gene>
    <name evidence="1" type="ORF">CesoFtcFv8_004192</name>
</gene>